<evidence type="ECO:0000313" key="2">
    <source>
        <dbReference type="Proteomes" id="UP001497602"/>
    </source>
</evidence>
<accession>A0ABM9PKB5</accession>
<dbReference type="Proteomes" id="UP001497602">
    <property type="component" value="Unassembled WGS sequence"/>
</dbReference>
<keyword evidence="2" id="KW-1185">Reference proteome</keyword>
<proteinExistence type="predicted"/>
<gene>
    <name evidence="1" type="ORF">T190115A13A_10228</name>
</gene>
<evidence type="ECO:0000313" key="1">
    <source>
        <dbReference type="EMBL" id="CAL2106072.1"/>
    </source>
</evidence>
<dbReference type="RefSeq" id="WP_348737880.1">
    <property type="nucleotide sequence ID" value="NZ_CAXJRC010000011.1"/>
</dbReference>
<protein>
    <submittedName>
        <fullName evidence="1">Uncharacterized protein</fullName>
    </submittedName>
</protein>
<organism evidence="1 2">
    <name type="scientific">Tenacibaculum vairaonense</name>
    <dbReference type="NCBI Taxonomy" id="3137860"/>
    <lineage>
        <taxon>Bacteria</taxon>
        <taxon>Pseudomonadati</taxon>
        <taxon>Bacteroidota</taxon>
        <taxon>Flavobacteriia</taxon>
        <taxon>Flavobacteriales</taxon>
        <taxon>Flavobacteriaceae</taxon>
        <taxon>Tenacibaculum</taxon>
    </lineage>
</organism>
<name>A0ABM9PKB5_9FLAO</name>
<comment type="caution">
    <text evidence="1">The sequence shown here is derived from an EMBL/GenBank/DDBJ whole genome shotgun (WGS) entry which is preliminary data.</text>
</comment>
<dbReference type="EMBL" id="CAXJRC010000011">
    <property type="protein sequence ID" value="CAL2106072.1"/>
    <property type="molecule type" value="Genomic_DNA"/>
</dbReference>
<sequence>MALKYDKPLRYLKPLKPEHFSDLENVDWFSNCGKQIGFSTKHKLERIQSLTESVELCNSIEWGNFQLEKRNDLTSYLNRTRKNESTEWNTITVGIKNYLKDGIFKTIQEKLSQSDLPDLVFASVEWDILSYYQELVYKKYNIPTFYSHLIPIYKNGYLPCSYKGEFPNGTMLIY</sequence>
<reference evidence="1 2" key="1">
    <citation type="submission" date="2024-05" db="EMBL/GenBank/DDBJ databases">
        <authorList>
            <person name="Duchaud E."/>
        </authorList>
    </citation>
    <scope>NUCLEOTIDE SEQUENCE [LARGE SCALE GENOMIC DNA]</scope>
    <source>
        <strain evidence="1">Ena-SAMPLE-TAB-13-05-2024-13:56:06:370-140305</strain>
    </source>
</reference>